<evidence type="ECO:0000313" key="1">
    <source>
        <dbReference type="EMBL" id="KAK8601385.1"/>
    </source>
</evidence>
<proteinExistence type="predicted"/>
<dbReference type="PANTHER" id="PTHR47560">
    <property type="entry name" value="EXPRESSED PROTEIN"/>
    <property type="match status" value="1"/>
</dbReference>
<dbReference type="PANTHER" id="PTHR47560:SF1">
    <property type="entry name" value="EXPRESSED PROTEIN"/>
    <property type="match status" value="1"/>
</dbReference>
<dbReference type="EMBL" id="JBBPBM010000001">
    <property type="protein sequence ID" value="KAK8601385.1"/>
    <property type="molecule type" value="Genomic_DNA"/>
</dbReference>
<reference evidence="1 2" key="1">
    <citation type="journal article" date="2024" name="G3 (Bethesda)">
        <title>Genome assembly of Hibiscus sabdariffa L. provides insights into metabolisms of medicinal natural products.</title>
        <authorList>
            <person name="Kim T."/>
        </authorList>
    </citation>
    <scope>NUCLEOTIDE SEQUENCE [LARGE SCALE GENOMIC DNA]</scope>
    <source>
        <strain evidence="1">TK-2024</strain>
        <tissue evidence="1">Old leaves</tissue>
    </source>
</reference>
<accession>A0ABR2GF64</accession>
<keyword evidence="2" id="KW-1185">Reference proteome</keyword>
<sequence>MVVMCLSWGQFFFYRPVFLHIFRNKLQFFAAAKVSSSFPAPDIPEIAFAGAIATMLSVSVLNLRLPVGTINFFKLGSKLCLIDLPGYGFAYAKEEVKEAWEDLVST</sequence>
<name>A0ABR2GF64_9ROSI</name>
<organism evidence="1 2">
    <name type="scientific">Hibiscus sabdariffa</name>
    <name type="common">roselle</name>
    <dbReference type="NCBI Taxonomy" id="183260"/>
    <lineage>
        <taxon>Eukaryota</taxon>
        <taxon>Viridiplantae</taxon>
        <taxon>Streptophyta</taxon>
        <taxon>Embryophyta</taxon>
        <taxon>Tracheophyta</taxon>
        <taxon>Spermatophyta</taxon>
        <taxon>Magnoliopsida</taxon>
        <taxon>eudicotyledons</taxon>
        <taxon>Gunneridae</taxon>
        <taxon>Pentapetalae</taxon>
        <taxon>rosids</taxon>
        <taxon>malvids</taxon>
        <taxon>Malvales</taxon>
        <taxon>Malvaceae</taxon>
        <taxon>Malvoideae</taxon>
        <taxon>Hibiscus</taxon>
    </lineage>
</organism>
<gene>
    <name evidence="1" type="ORF">V6N12_051220</name>
</gene>
<evidence type="ECO:0008006" key="3">
    <source>
        <dbReference type="Google" id="ProtNLM"/>
    </source>
</evidence>
<evidence type="ECO:0000313" key="2">
    <source>
        <dbReference type="Proteomes" id="UP001472677"/>
    </source>
</evidence>
<protein>
    <recommendedName>
        <fullName evidence="3">EngB-type G domain-containing protein</fullName>
    </recommendedName>
</protein>
<comment type="caution">
    <text evidence="1">The sequence shown here is derived from an EMBL/GenBank/DDBJ whole genome shotgun (WGS) entry which is preliminary data.</text>
</comment>
<dbReference type="Proteomes" id="UP001472677">
    <property type="component" value="Unassembled WGS sequence"/>
</dbReference>